<name>A0A2N7TGN6_9GAMM</name>
<gene>
    <name evidence="3" type="ORF">C1H66_19905</name>
</gene>
<evidence type="ECO:0000259" key="2">
    <source>
        <dbReference type="Pfam" id="PF00582"/>
    </source>
</evidence>
<dbReference type="Pfam" id="PF00582">
    <property type="entry name" value="Usp"/>
    <property type="match status" value="1"/>
</dbReference>
<keyword evidence="4" id="KW-1185">Reference proteome</keyword>
<dbReference type="Proteomes" id="UP000235346">
    <property type="component" value="Unassembled WGS sequence"/>
</dbReference>
<dbReference type="CDD" id="cd00293">
    <property type="entry name" value="USP-like"/>
    <property type="match status" value="1"/>
</dbReference>
<dbReference type="InterPro" id="IPR014729">
    <property type="entry name" value="Rossmann-like_a/b/a_fold"/>
</dbReference>
<evidence type="ECO:0000256" key="1">
    <source>
        <dbReference type="ARBA" id="ARBA00008791"/>
    </source>
</evidence>
<feature type="domain" description="UspA" evidence="2">
    <location>
        <begin position="6"/>
        <end position="159"/>
    </location>
</feature>
<dbReference type="PANTHER" id="PTHR46268:SF27">
    <property type="entry name" value="UNIVERSAL STRESS PROTEIN RV2623"/>
    <property type="match status" value="1"/>
</dbReference>
<dbReference type="RefSeq" id="WP_102629619.1">
    <property type="nucleotide sequence ID" value="NZ_PDOH01000048.1"/>
</dbReference>
<comment type="similarity">
    <text evidence="1">Belongs to the universal stress protein A family.</text>
</comment>
<sequence length="162" mass="17729">MDRSIENILCCVGLRSDSHVVLEQAFRLSLATGAKLHVLHAVKSLDDDVMNTLRVNIRDKKTLQGLIRKRLDEARQQLEDKMANFWSLHGEGDESGATRVASLEVAEGYPAKVIVGMASRLGCDLVVMASNKHGFTASYAGKVTRGVLKRSHIPVVVVPPPE</sequence>
<proteinExistence type="inferred from homology"/>
<dbReference type="Gene3D" id="3.40.50.620">
    <property type="entry name" value="HUPs"/>
    <property type="match status" value="1"/>
</dbReference>
<organism evidence="3 4">
    <name type="scientific">Halomonas heilongjiangensis</name>
    <dbReference type="NCBI Taxonomy" id="1387883"/>
    <lineage>
        <taxon>Bacteria</taxon>
        <taxon>Pseudomonadati</taxon>
        <taxon>Pseudomonadota</taxon>
        <taxon>Gammaproteobacteria</taxon>
        <taxon>Oceanospirillales</taxon>
        <taxon>Halomonadaceae</taxon>
        <taxon>Halomonas</taxon>
    </lineage>
</organism>
<evidence type="ECO:0000313" key="3">
    <source>
        <dbReference type="EMBL" id="PMR67345.1"/>
    </source>
</evidence>
<dbReference type="InterPro" id="IPR006016">
    <property type="entry name" value="UspA"/>
</dbReference>
<evidence type="ECO:0000313" key="4">
    <source>
        <dbReference type="Proteomes" id="UP000235346"/>
    </source>
</evidence>
<comment type="caution">
    <text evidence="3">The sequence shown here is derived from an EMBL/GenBank/DDBJ whole genome shotgun (WGS) entry which is preliminary data.</text>
</comment>
<dbReference type="AlphaFoldDB" id="A0A2N7TGN6"/>
<dbReference type="PANTHER" id="PTHR46268">
    <property type="entry name" value="STRESS RESPONSE PROTEIN NHAX"/>
    <property type="match status" value="1"/>
</dbReference>
<accession>A0A2N7TGN6</accession>
<dbReference type="OrthoDB" id="5877096at2"/>
<dbReference type="EMBL" id="PNRE01000092">
    <property type="protein sequence ID" value="PMR67345.1"/>
    <property type="molecule type" value="Genomic_DNA"/>
</dbReference>
<protein>
    <recommendedName>
        <fullName evidence="2">UspA domain-containing protein</fullName>
    </recommendedName>
</protein>
<reference evidence="3 4" key="1">
    <citation type="submission" date="2018-01" db="EMBL/GenBank/DDBJ databases">
        <title>Halomonas endophytica sp. nov., isolated from storage liquid in the stems of Populus euphratica.</title>
        <authorList>
            <person name="Chen C."/>
        </authorList>
    </citation>
    <scope>NUCLEOTIDE SEQUENCE [LARGE SCALE GENOMIC DNA]</scope>
    <source>
        <strain evidence="3 4">DSM 26881</strain>
    </source>
</reference>
<dbReference type="SUPFAM" id="SSF52402">
    <property type="entry name" value="Adenine nucleotide alpha hydrolases-like"/>
    <property type="match status" value="1"/>
</dbReference>